<dbReference type="InterPro" id="IPR026570">
    <property type="entry name" value="CCDC86"/>
</dbReference>
<protein>
    <recommendedName>
        <fullName evidence="3">Coiled-coil domain-containing protein 86</fullName>
    </recommendedName>
</protein>
<keyword evidence="6" id="KW-0164">Citrullination</keyword>
<proteinExistence type="predicted"/>
<dbReference type="WBParaSite" id="TCLT_0000389501-mRNA-1">
    <property type="protein sequence ID" value="TCLT_0000389501-mRNA-1"/>
    <property type="gene ID" value="TCLT_0000389501"/>
</dbReference>
<dbReference type="PANTHER" id="PTHR13557:SF1">
    <property type="entry name" value="COILED-COIL DOMAIN-CONTAINING PROTEIN 86"/>
    <property type="match status" value="1"/>
</dbReference>
<dbReference type="OrthoDB" id="277961at2759"/>
<keyword evidence="7" id="KW-0175">Coiled coil</keyword>
<evidence type="ECO:0000256" key="9">
    <source>
        <dbReference type="ARBA" id="ARBA00093307"/>
    </source>
</evidence>
<dbReference type="EMBL" id="UYYF01004269">
    <property type="protein sequence ID" value="VDN00913.1"/>
    <property type="molecule type" value="Genomic_DNA"/>
</dbReference>
<gene>
    <name evidence="10" type="ORF">TCLT_LOCUS3884</name>
</gene>
<name>A0A0N5CUF5_THECL</name>
<evidence type="ECO:0000256" key="7">
    <source>
        <dbReference type="ARBA" id="ARBA00023054"/>
    </source>
</evidence>
<evidence type="ECO:0000256" key="3">
    <source>
        <dbReference type="ARBA" id="ARBA00016738"/>
    </source>
</evidence>
<sequence length="163" mass="18977">MTSSVIAEQWDSNAMDIDNSCPGTVPTITDNNTDQLRTVKSGRKWKSVRKERSSAVIKVKPLKSSWERKMQAKQKLMDVKKLQQEVRDILAAKKAVNLILAIVFIYLLKAHQLQEKLAARKEQERRREENARKAEVVQVIKNTLKLKRTKKKQLRRIEKRDTN</sequence>
<evidence type="ECO:0000256" key="8">
    <source>
        <dbReference type="ARBA" id="ARBA00023242"/>
    </source>
</evidence>
<keyword evidence="4" id="KW-0158">Chromosome</keyword>
<comment type="function">
    <text evidence="9">Required for proper chromosome segregation during mitosis and error-free mitotic progression.</text>
</comment>
<accession>A0A0N5CUF5</accession>
<evidence type="ECO:0000256" key="1">
    <source>
        <dbReference type="ARBA" id="ARBA00004286"/>
    </source>
</evidence>
<dbReference type="AlphaFoldDB" id="A0A0N5CUF5"/>
<comment type="subcellular location">
    <subcellularLocation>
        <location evidence="1">Chromosome</location>
    </subcellularLocation>
    <subcellularLocation>
        <location evidence="2">Nucleus</location>
        <location evidence="2">Nucleolus</location>
    </subcellularLocation>
</comment>
<keyword evidence="5" id="KW-0597">Phosphoprotein</keyword>
<evidence type="ECO:0000313" key="10">
    <source>
        <dbReference type="EMBL" id="VDN00913.1"/>
    </source>
</evidence>
<evidence type="ECO:0000256" key="5">
    <source>
        <dbReference type="ARBA" id="ARBA00022553"/>
    </source>
</evidence>
<evidence type="ECO:0000313" key="12">
    <source>
        <dbReference type="WBParaSite" id="TCLT_0000389501-mRNA-1"/>
    </source>
</evidence>
<evidence type="ECO:0000256" key="6">
    <source>
        <dbReference type="ARBA" id="ARBA00022934"/>
    </source>
</evidence>
<evidence type="ECO:0000256" key="4">
    <source>
        <dbReference type="ARBA" id="ARBA00022454"/>
    </source>
</evidence>
<dbReference type="STRING" id="103827.A0A0N5CUF5"/>
<reference evidence="12" key="1">
    <citation type="submission" date="2017-02" db="UniProtKB">
        <authorList>
            <consortium name="WormBaseParasite"/>
        </authorList>
    </citation>
    <scope>IDENTIFICATION</scope>
</reference>
<keyword evidence="11" id="KW-1185">Reference proteome</keyword>
<dbReference type="Proteomes" id="UP000276776">
    <property type="component" value="Unassembled WGS sequence"/>
</dbReference>
<evidence type="ECO:0000313" key="11">
    <source>
        <dbReference type="Proteomes" id="UP000276776"/>
    </source>
</evidence>
<dbReference type="GO" id="GO:0005730">
    <property type="term" value="C:nucleolus"/>
    <property type="evidence" value="ECO:0007669"/>
    <property type="project" value="UniProtKB-SubCell"/>
</dbReference>
<evidence type="ECO:0000256" key="2">
    <source>
        <dbReference type="ARBA" id="ARBA00004604"/>
    </source>
</evidence>
<dbReference type="GO" id="GO:0005694">
    <property type="term" value="C:chromosome"/>
    <property type="evidence" value="ECO:0007669"/>
    <property type="project" value="UniProtKB-SubCell"/>
</dbReference>
<keyword evidence="8" id="KW-0539">Nucleus</keyword>
<reference evidence="10 11" key="2">
    <citation type="submission" date="2018-11" db="EMBL/GenBank/DDBJ databases">
        <authorList>
            <consortium name="Pathogen Informatics"/>
        </authorList>
    </citation>
    <scope>NUCLEOTIDE SEQUENCE [LARGE SCALE GENOMIC DNA]</scope>
</reference>
<dbReference type="PANTHER" id="PTHR13557">
    <property type="entry name" value="COILED-COIL DOMAIN-CONTAINING PROTEIN 86"/>
    <property type="match status" value="1"/>
</dbReference>
<organism evidence="12">
    <name type="scientific">Thelazia callipaeda</name>
    <name type="common">Oriental eyeworm</name>
    <name type="synonym">Parasitic nematode</name>
    <dbReference type="NCBI Taxonomy" id="103827"/>
    <lineage>
        <taxon>Eukaryota</taxon>
        <taxon>Metazoa</taxon>
        <taxon>Ecdysozoa</taxon>
        <taxon>Nematoda</taxon>
        <taxon>Chromadorea</taxon>
        <taxon>Rhabditida</taxon>
        <taxon>Spirurina</taxon>
        <taxon>Spiruromorpha</taxon>
        <taxon>Thelazioidea</taxon>
        <taxon>Thelaziidae</taxon>
        <taxon>Thelazia</taxon>
    </lineage>
</organism>